<dbReference type="GO" id="GO:0000145">
    <property type="term" value="C:exocyst"/>
    <property type="evidence" value="ECO:0007669"/>
    <property type="project" value="InterPro"/>
</dbReference>
<feature type="compositionally biased region" description="Pro residues" evidence="2">
    <location>
        <begin position="210"/>
        <end position="220"/>
    </location>
</feature>
<dbReference type="PANTHER" id="PTHR12854:SF7">
    <property type="entry name" value="ATAXIN-2 HOMOLOG"/>
    <property type="match status" value="1"/>
</dbReference>
<feature type="region of interest" description="Disordered" evidence="2">
    <location>
        <begin position="490"/>
        <end position="597"/>
    </location>
</feature>
<comment type="caution">
    <text evidence="4">The sequence shown here is derived from an EMBL/GenBank/DDBJ whole genome shotgun (WGS) entry which is preliminary data.</text>
</comment>
<sequence length="1592" mass="179589">MKGQNTRQHKSSGSGSNTNSPGPGSFQNGHRRSNSRYNGNSKENPQTASSQTDHNAANNRLVDLLAKSLGKITIATVSSGARYSGLLQAADAESVGSNALSVVLHKPVLISKAVLDEKSNADNSLPEKLVIQAKDLIDIEVNTAPKAEVVSAPKEEEDLEKSTEKATEKSTEKPSTSDVPKKSDSQTKKAKEKSPTPPAQAQPPAEAKPVSPPAPQPQAAPQPEIYKPPRRAEFRTDKDISSTYQVRERELQRWTPDDDSLAVSLEETTGGSGAWDQFKVNEEKFGVESSYDEHLYTTKINKDTKDYNERLQRAQRLAREIEGQSTTDKHVLEERGVVVDDSGLDEEDKYSGVQKEQSDTRGNELMAALRNSMNASPSSQEISSKANASTQRGAHYHDDPAIVSSSGARKHASHERSESGKPTSQTPHEVDQSSKPSSIPPKPPLPTNESFRLNAQSEINALREFSANFKVPHKMPNDLLPILAKDKMKQDEILKRQDSPKKSNAEPRKEGNRFKLNPKAAAFTPSFSPAAAQKSSNASPNPPKAHFGSPQNPSPRIHHSRPHSNASSSAPGKRHHKVTAVEFFGSQEKVPTEKSQKEKIAKFKESFNLFNTAKSKQEDKSTPVVLEKAFQTPPTWDSTIEENYEEYIKKQSESGSKSPQVLVPPAMPFMASPMMGMPNASPQMAPPAFPGTPNPKFPLSPMQGQHPNMAAQFQQQQQQQQQMAMMYQMQGGVPPGAHQLMYPPPDPQFMPPGGFMMPGGFVGSQSPVGEHVMMGSGSPYMGNASMQVIMSEAALSRVSNLLRDENDLQKIDELRPTQDQIDFIFSNLARLQQSVDKLSLVKRNIEKIDTIYDDSITNVAEYDTLKNITNVHQTMIQVQNLYTDIANFRKFLDHISSMIESELSIISEDTSYQLVNIYRIHFNVTQVRNFAEYMETEAGHLSDDVQSIVQKLLFDELLKEICISATEAAKEGNLNLVFKLIKILQYENKEDVKATLQEKLGLISKEGLKTINYSEYRVKPRNYMKFFYSKLEESIKDTFSRCVDHFDDKMDVYDSLGWLREELEFTVQTFGPMFPEAWAVSDFIEKSYYNHLHKFTMDMIATNPPAEDLMRILDYDTYHSDMMVALHGGDKSKKELKSILGEDLKASVLGDYMRVIDTKMYEWNDTLMKNESTYFLSRTMEPDVVPHHQVIEDLDQFDHPFVREETKDIYVLADYKTSLQMLKDHADVAAKSGYGRVLVEVIEHWCQCYNARIDNYMKLVDQEVGNFMALYGNDKLLLKESKMKRLFRFKAHDEELDLENMTNEEKTAISKPGLEDYLTALGNTYEINSDRLQDKFLPNYMNKVHSQYTDRIEQAIMSTIGPSTDLNAVVVRAHADMIVNDTIPVLCKVFTKDWYLDSDFETEQGKNIAQLITASITEEGMPPIQQWGTYDLHFITLTVMLDTFIKAYLRIGYNNILHGDGKKIDPQASRRYKSFAEAVSRDVGVFFEELDKHFSRKDAMLLVKSLSAIEFLGDMATFEHPFEEIPAFWEHEILPNFTDCSVEYVRGILLCRKDIETKRIPSLIDELLEIQSRFEPTEDMIQVQTLSHFTYE</sequence>
<dbReference type="OrthoDB" id="190098at2759"/>
<dbReference type="InterPro" id="IPR045117">
    <property type="entry name" value="ATXN2-like"/>
</dbReference>
<dbReference type="Pfam" id="PF14438">
    <property type="entry name" value="SM-ATX"/>
    <property type="match status" value="1"/>
</dbReference>
<reference evidence="4 5" key="1">
    <citation type="submission" date="2017-12" db="EMBL/GenBank/DDBJ databases">
        <title>Genome Sequence of a Multidrug-Resistant Candida haemulonii Isolate from a Patient with Chronic Leg Ulcers in Israel.</title>
        <authorList>
            <person name="Chow N.A."/>
            <person name="Gade L."/>
            <person name="Batra D."/>
            <person name="Rowe L.A."/>
            <person name="Ben-Ami R."/>
            <person name="Loparev V.N."/>
            <person name="Litvintseva A.P."/>
        </authorList>
    </citation>
    <scope>NUCLEOTIDE SEQUENCE [LARGE SCALE GENOMIC DNA]</scope>
    <source>
        <strain evidence="4 5">B11899</strain>
    </source>
</reference>
<dbReference type="Pfam" id="PF06046">
    <property type="entry name" value="Sec6"/>
    <property type="match status" value="1"/>
</dbReference>
<dbReference type="STRING" id="45357.A0A2V1AQ46"/>
<dbReference type="GO" id="GO:0003729">
    <property type="term" value="F:mRNA binding"/>
    <property type="evidence" value="ECO:0007669"/>
    <property type="project" value="TreeGrafter"/>
</dbReference>
<evidence type="ECO:0000259" key="3">
    <source>
        <dbReference type="SMART" id="SM01272"/>
    </source>
</evidence>
<feature type="compositionally biased region" description="Low complexity" evidence="2">
    <location>
        <begin position="11"/>
        <end position="25"/>
    </location>
</feature>
<proteinExistence type="inferred from homology"/>
<dbReference type="GO" id="GO:0006887">
    <property type="term" value="P:exocytosis"/>
    <property type="evidence" value="ECO:0007669"/>
    <property type="project" value="InterPro"/>
</dbReference>
<feature type="region of interest" description="Disordered" evidence="2">
    <location>
        <begin position="148"/>
        <end position="258"/>
    </location>
</feature>
<feature type="region of interest" description="Disordered" evidence="2">
    <location>
        <begin position="319"/>
        <end position="455"/>
    </location>
</feature>
<name>A0A2V1AQ46_9ASCO</name>
<dbReference type="EMBL" id="PKFO01000003">
    <property type="protein sequence ID" value="PVH19999.1"/>
    <property type="molecule type" value="Genomic_DNA"/>
</dbReference>
<dbReference type="GO" id="GO:0034063">
    <property type="term" value="P:stress granule assembly"/>
    <property type="evidence" value="ECO:0007669"/>
    <property type="project" value="TreeGrafter"/>
</dbReference>
<dbReference type="VEuPathDB" id="FungiDB:CXQ85_001776"/>
<dbReference type="Proteomes" id="UP000244309">
    <property type="component" value="Unassembled WGS sequence"/>
</dbReference>
<keyword evidence="5" id="KW-1185">Reference proteome</keyword>
<feature type="compositionally biased region" description="Basic and acidic residues" evidence="2">
    <location>
        <begin position="490"/>
        <end position="513"/>
    </location>
</feature>
<dbReference type="SMART" id="SM01272">
    <property type="entry name" value="LsmAD"/>
    <property type="match status" value="1"/>
</dbReference>
<feature type="compositionally biased region" description="Low complexity" evidence="2">
    <location>
        <begin position="520"/>
        <end position="532"/>
    </location>
</feature>
<comment type="similarity">
    <text evidence="1">Belongs to the SEC6 family.</text>
</comment>
<dbReference type="InterPro" id="IPR009604">
    <property type="entry name" value="LsmAD_domain"/>
</dbReference>
<feature type="compositionally biased region" description="Basic and acidic residues" evidence="2">
    <location>
        <begin position="160"/>
        <end position="172"/>
    </location>
</feature>
<protein>
    <recommendedName>
        <fullName evidence="3">LsmAD domain-containing protein</fullName>
    </recommendedName>
</protein>
<gene>
    <name evidence="4" type="ORF">CXQ85_001776</name>
</gene>
<dbReference type="Gene3D" id="1.10.357.70">
    <property type="entry name" value="Exocyst complex component Sec6, C-terminal domain"/>
    <property type="match status" value="1"/>
</dbReference>
<dbReference type="RefSeq" id="XP_025340939.1">
    <property type="nucleotide sequence ID" value="XM_025485474.1"/>
</dbReference>
<dbReference type="Pfam" id="PF06741">
    <property type="entry name" value="LsmAD"/>
    <property type="match status" value="1"/>
</dbReference>
<dbReference type="Gene3D" id="1.10.357.50">
    <property type="match status" value="1"/>
</dbReference>
<evidence type="ECO:0000256" key="1">
    <source>
        <dbReference type="ARBA" id="ARBA00009447"/>
    </source>
</evidence>
<dbReference type="GO" id="GO:0010494">
    <property type="term" value="C:cytoplasmic stress granule"/>
    <property type="evidence" value="ECO:0007669"/>
    <property type="project" value="TreeGrafter"/>
</dbReference>
<dbReference type="InterPro" id="IPR025852">
    <property type="entry name" value="SM_dom_ATX"/>
</dbReference>
<organism evidence="4 5">
    <name type="scientific">Candidozyma haemuli</name>
    <dbReference type="NCBI Taxonomy" id="45357"/>
    <lineage>
        <taxon>Eukaryota</taxon>
        <taxon>Fungi</taxon>
        <taxon>Dikarya</taxon>
        <taxon>Ascomycota</taxon>
        <taxon>Saccharomycotina</taxon>
        <taxon>Pichiomycetes</taxon>
        <taxon>Metschnikowiaceae</taxon>
        <taxon>Candidozyma</taxon>
    </lineage>
</organism>
<feature type="compositionally biased region" description="Polar residues" evidence="2">
    <location>
        <begin position="371"/>
        <end position="392"/>
    </location>
</feature>
<evidence type="ECO:0000256" key="2">
    <source>
        <dbReference type="SAM" id="MobiDB-lite"/>
    </source>
</evidence>
<feature type="compositionally biased region" description="Basic and acidic residues" evidence="2">
    <location>
        <begin position="179"/>
        <end position="194"/>
    </location>
</feature>
<feature type="region of interest" description="Disordered" evidence="2">
    <location>
        <begin position="1"/>
        <end position="56"/>
    </location>
</feature>
<feature type="compositionally biased region" description="Basic and acidic residues" evidence="2">
    <location>
        <begin position="230"/>
        <end position="256"/>
    </location>
</feature>
<feature type="domain" description="LsmAD" evidence="3">
    <location>
        <begin position="285"/>
        <end position="356"/>
    </location>
</feature>
<evidence type="ECO:0000313" key="5">
    <source>
        <dbReference type="Proteomes" id="UP000244309"/>
    </source>
</evidence>
<dbReference type="GeneID" id="37007107"/>
<feature type="compositionally biased region" description="Basic and acidic residues" evidence="2">
    <location>
        <begin position="319"/>
        <end position="338"/>
    </location>
</feature>
<dbReference type="InterPro" id="IPR042532">
    <property type="entry name" value="EXOC3/Sec6_C"/>
</dbReference>
<dbReference type="InterPro" id="IPR010326">
    <property type="entry name" value="EXOC3/Sec6"/>
</dbReference>
<accession>A0A2V1AQ46</accession>
<feature type="compositionally biased region" description="Polar residues" evidence="2">
    <location>
        <begin position="35"/>
        <end position="56"/>
    </location>
</feature>
<evidence type="ECO:0000313" key="4">
    <source>
        <dbReference type="EMBL" id="PVH19999.1"/>
    </source>
</evidence>
<dbReference type="PANTHER" id="PTHR12854">
    <property type="entry name" value="ATAXIN 2-RELATED"/>
    <property type="match status" value="1"/>
</dbReference>